<dbReference type="GeneID" id="63800907"/>
<dbReference type="PANTHER" id="PTHR12774">
    <property type="entry name" value="PEROXISOMAL BIOGENESIS FACTOR 19"/>
    <property type="match status" value="1"/>
</dbReference>
<feature type="non-terminal residue" evidence="1">
    <location>
        <position position="67"/>
    </location>
</feature>
<dbReference type="OrthoDB" id="21292at2759"/>
<comment type="caution">
    <text evidence="1">The sequence shown here is derived from an EMBL/GenBank/DDBJ whole genome shotgun (WGS) entry which is preliminary data.</text>
</comment>
<dbReference type="GO" id="GO:0005778">
    <property type="term" value="C:peroxisomal membrane"/>
    <property type="evidence" value="ECO:0007669"/>
    <property type="project" value="TreeGrafter"/>
</dbReference>
<dbReference type="GO" id="GO:0033328">
    <property type="term" value="F:peroxisome membrane targeting sequence binding"/>
    <property type="evidence" value="ECO:0007669"/>
    <property type="project" value="TreeGrafter"/>
</dbReference>
<sequence>DDTQLDSLVDDVIGQLMSKDMLYQPLKDLDVEYPKYLEKNKDTLSKEDCERYEKQHGYVKQILEMFD</sequence>
<name>A0A1Y1W027_9FUNG</name>
<dbReference type="GO" id="GO:0045046">
    <property type="term" value="P:protein import into peroxisome membrane"/>
    <property type="evidence" value="ECO:0007669"/>
    <property type="project" value="TreeGrafter"/>
</dbReference>
<dbReference type="InterPro" id="IPR006708">
    <property type="entry name" value="Pex19"/>
</dbReference>
<dbReference type="AlphaFoldDB" id="A0A1Y1W027"/>
<dbReference type="Pfam" id="PF04614">
    <property type="entry name" value="Pex19"/>
    <property type="match status" value="1"/>
</dbReference>
<proteinExistence type="predicted"/>
<dbReference type="Gene3D" id="1.20.120.900">
    <property type="entry name" value="Pex19, mPTS binding domain"/>
    <property type="match status" value="1"/>
</dbReference>
<dbReference type="Proteomes" id="UP000193922">
    <property type="component" value="Unassembled WGS sequence"/>
</dbReference>
<accession>A0A1Y1W027</accession>
<dbReference type="STRING" id="61395.A0A1Y1W027"/>
<dbReference type="RefSeq" id="XP_040740812.1">
    <property type="nucleotide sequence ID" value="XM_040884259.1"/>
</dbReference>
<feature type="non-terminal residue" evidence="1">
    <location>
        <position position="1"/>
    </location>
</feature>
<dbReference type="PANTHER" id="PTHR12774:SF2">
    <property type="entry name" value="PEROXISOMAL BIOGENESIS FACTOR 19"/>
    <property type="match status" value="1"/>
</dbReference>
<keyword evidence="2" id="KW-1185">Reference proteome</keyword>
<dbReference type="EMBL" id="MCFD01000014">
    <property type="protein sequence ID" value="ORX66853.1"/>
    <property type="molecule type" value="Genomic_DNA"/>
</dbReference>
<protein>
    <submittedName>
        <fullName evidence="1">Uncharacterized protein</fullName>
    </submittedName>
</protein>
<evidence type="ECO:0000313" key="2">
    <source>
        <dbReference type="Proteomes" id="UP000193922"/>
    </source>
</evidence>
<organism evidence="1 2">
    <name type="scientific">Linderina pennispora</name>
    <dbReference type="NCBI Taxonomy" id="61395"/>
    <lineage>
        <taxon>Eukaryota</taxon>
        <taxon>Fungi</taxon>
        <taxon>Fungi incertae sedis</taxon>
        <taxon>Zoopagomycota</taxon>
        <taxon>Kickxellomycotina</taxon>
        <taxon>Kickxellomycetes</taxon>
        <taxon>Kickxellales</taxon>
        <taxon>Kickxellaceae</taxon>
        <taxon>Linderina</taxon>
    </lineage>
</organism>
<reference evidence="1 2" key="1">
    <citation type="submission" date="2016-07" db="EMBL/GenBank/DDBJ databases">
        <title>Pervasive Adenine N6-methylation of Active Genes in Fungi.</title>
        <authorList>
            <consortium name="DOE Joint Genome Institute"/>
            <person name="Mondo S.J."/>
            <person name="Dannebaum R.O."/>
            <person name="Kuo R.C."/>
            <person name="Labutti K."/>
            <person name="Haridas S."/>
            <person name="Kuo A."/>
            <person name="Salamov A."/>
            <person name="Ahrendt S.R."/>
            <person name="Lipzen A."/>
            <person name="Sullivan W."/>
            <person name="Andreopoulos W.B."/>
            <person name="Clum A."/>
            <person name="Lindquist E."/>
            <person name="Daum C."/>
            <person name="Ramamoorthy G.K."/>
            <person name="Gryganskyi A."/>
            <person name="Culley D."/>
            <person name="Magnuson J.K."/>
            <person name="James T.Y."/>
            <person name="O'Malley M.A."/>
            <person name="Stajich J.E."/>
            <person name="Spatafora J.W."/>
            <person name="Visel A."/>
            <person name="Grigoriev I.V."/>
        </authorList>
    </citation>
    <scope>NUCLEOTIDE SEQUENCE [LARGE SCALE GENOMIC DNA]</scope>
    <source>
        <strain evidence="1 2">ATCC 12442</strain>
    </source>
</reference>
<evidence type="ECO:0000313" key="1">
    <source>
        <dbReference type="EMBL" id="ORX66853.1"/>
    </source>
</evidence>
<gene>
    <name evidence="1" type="ORF">DL89DRAFT_214066</name>
</gene>
<dbReference type="InterPro" id="IPR038322">
    <property type="entry name" value="Pex19_C_sf"/>
</dbReference>